<dbReference type="EMBL" id="JAGFBF010000005">
    <property type="protein sequence ID" value="MBO2990003.1"/>
    <property type="molecule type" value="Genomic_DNA"/>
</dbReference>
<sequence>MSTGAVTQVLRAQGSTASRSRALIIAVLAGIVGVSSYVVGVRSAIGQRAEALVLGEAAFSTTPPPPLNLVSIPSVAVVFLVLGFIAFLVHGPVRAIGVTVVPAMGIIAAQFLKQQFLVRPGLFELDAPNTFPSGHMSIFVLFVAACIWTVPERARAFVALGGSALMGVVAWQLLEYGWHRPSDVLGAMMLGVLTFAVLTIVAPIRMSRRPAGIVGVRVVLIGVGMLLVIAALIVAASTFWIETDGMMILAGSLGAIGAAALSGQALITLSS</sequence>
<dbReference type="RefSeq" id="WP_208238662.1">
    <property type="nucleotide sequence ID" value="NZ_BAAAQU010000002.1"/>
</dbReference>
<dbReference type="InterPro" id="IPR000326">
    <property type="entry name" value="PAP2/HPO"/>
</dbReference>
<feature type="transmembrane region" description="Helical" evidence="1">
    <location>
        <begin position="186"/>
        <end position="206"/>
    </location>
</feature>
<keyword evidence="1" id="KW-0472">Membrane</keyword>
<dbReference type="AlphaFoldDB" id="A0A939QF33"/>
<evidence type="ECO:0000313" key="3">
    <source>
        <dbReference type="EMBL" id="MBO2990003.1"/>
    </source>
</evidence>
<dbReference type="InterPro" id="IPR036938">
    <property type="entry name" value="PAP2/HPO_sf"/>
</dbReference>
<feature type="transmembrane region" description="Helical" evidence="1">
    <location>
        <begin position="218"/>
        <end position="241"/>
    </location>
</feature>
<dbReference type="Proteomes" id="UP000668403">
    <property type="component" value="Unassembled WGS sequence"/>
</dbReference>
<keyword evidence="1" id="KW-0812">Transmembrane</keyword>
<protein>
    <submittedName>
        <fullName evidence="3">Phosphatase PAP2 family protein</fullName>
    </submittedName>
</protein>
<keyword evidence="1" id="KW-1133">Transmembrane helix</keyword>
<proteinExistence type="predicted"/>
<feature type="transmembrane region" description="Helical" evidence="1">
    <location>
        <begin position="132"/>
        <end position="150"/>
    </location>
</feature>
<dbReference type="Pfam" id="PF01569">
    <property type="entry name" value="PAP2"/>
    <property type="match status" value="1"/>
</dbReference>
<accession>A0A939QF33</accession>
<evidence type="ECO:0000256" key="1">
    <source>
        <dbReference type="SAM" id="Phobius"/>
    </source>
</evidence>
<feature type="transmembrane region" description="Helical" evidence="1">
    <location>
        <begin position="247"/>
        <end position="269"/>
    </location>
</feature>
<organism evidence="3 4">
    <name type="scientific">Leucobacter tardus</name>
    <dbReference type="NCBI Taxonomy" id="501483"/>
    <lineage>
        <taxon>Bacteria</taxon>
        <taxon>Bacillati</taxon>
        <taxon>Actinomycetota</taxon>
        <taxon>Actinomycetes</taxon>
        <taxon>Micrococcales</taxon>
        <taxon>Microbacteriaceae</taxon>
        <taxon>Leucobacter</taxon>
    </lineage>
</organism>
<comment type="caution">
    <text evidence="3">The sequence shown here is derived from an EMBL/GenBank/DDBJ whole genome shotgun (WGS) entry which is preliminary data.</text>
</comment>
<reference evidence="3" key="1">
    <citation type="submission" date="2021-03" db="EMBL/GenBank/DDBJ databases">
        <title>Leucobacter chromiisoli sp. nov., isolated from chromium-containing soil of chemical plant.</title>
        <authorList>
            <person name="Xu Z."/>
        </authorList>
    </citation>
    <scope>NUCLEOTIDE SEQUENCE</scope>
    <source>
        <strain evidence="3">K 70/01</strain>
    </source>
</reference>
<feature type="transmembrane region" description="Helical" evidence="1">
    <location>
        <begin position="157"/>
        <end position="174"/>
    </location>
</feature>
<keyword evidence="4" id="KW-1185">Reference proteome</keyword>
<dbReference type="Gene3D" id="1.20.144.10">
    <property type="entry name" value="Phosphatidic acid phosphatase type 2/haloperoxidase"/>
    <property type="match status" value="1"/>
</dbReference>
<feature type="domain" description="Phosphatidic acid phosphatase type 2/haloperoxidase" evidence="2">
    <location>
        <begin position="128"/>
        <end position="202"/>
    </location>
</feature>
<feature type="transmembrane region" description="Helical" evidence="1">
    <location>
        <begin position="21"/>
        <end position="45"/>
    </location>
</feature>
<dbReference type="SUPFAM" id="SSF48317">
    <property type="entry name" value="Acid phosphatase/Vanadium-dependent haloperoxidase"/>
    <property type="match status" value="1"/>
</dbReference>
<feature type="transmembrane region" description="Helical" evidence="1">
    <location>
        <begin position="95"/>
        <end position="112"/>
    </location>
</feature>
<feature type="transmembrane region" description="Helical" evidence="1">
    <location>
        <begin position="65"/>
        <end position="88"/>
    </location>
</feature>
<gene>
    <name evidence="3" type="ORF">J4H85_08370</name>
</gene>
<evidence type="ECO:0000313" key="4">
    <source>
        <dbReference type="Proteomes" id="UP000668403"/>
    </source>
</evidence>
<name>A0A939QF33_9MICO</name>
<evidence type="ECO:0000259" key="2">
    <source>
        <dbReference type="Pfam" id="PF01569"/>
    </source>
</evidence>